<evidence type="ECO:0000256" key="2">
    <source>
        <dbReference type="PROSITE-ProRule" id="PRU00192"/>
    </source>
</evidence>
<feature type="compositionally biased region" description="Polar residues" evidence="3">
    <location>
        <begin position="1106"/>
        <end position="1116"/>
    </location>
</feature>
<dbReference type="SUPFAM" id="SSF50044">
    <property type="entry name" value="SH3-domain"/>
    <property type="match status" value="1"/>
</dbReference>
<dbReference type="InterPro" id="IPR037213">
    <property type="entry name" value="Run_dom_sf"/>
</dbReference>
<feature type="region of interest" description="Disordered" evidence="3">
    <location>
        <begin position="797"/>
        <end position="829"/>
    </location>
</feature>
<dbReference type="SMART" id="SM00326">
    <property type="entry name" value="SH3"/>
    <property type="match status" value="1"/>
</dbReference>
<keyword evidence="6" id="KW-1185">Reference proteome</keyword>
<dbReference type="InterPro" id="IPR036028">
    <property type="entry name" value="SH3-like_dom_sf"/>
</dbReference>
<feature type="compositionally biased region" description="Polar residues" evidence="3">
    <location>
        <begin position="1704"/>
        <end position="1715"/>
    </location>
</feature>
<feature type="compositionally biased region" description="Low complexity" evidence="3">
    <location>
        <begin position="1471"/>
        <end position="1481"/>
    </location>
</feature>
<dbReference type="Pfam" id="PF02759">
    <property type="entry name" value="RUN"/>
    <property type="match status" value="1"/>
</dbReference>
<feature type="compositionally biased region" description="Low complexity" evidence="3">
    <location>
        <begin position="415"/>
        <end position="428"/>
    </location>
</feature>
<dbReference type="Gene3D" id="2.30.30.40">
    <property type="entry name" value="SH3 Domains"/>
    <property type="match status" value="1"/>
</dbReference>
<dbReference type="InParanoid" id="A0A6L2PDV9"/>
<dbReference type="Pfam" id="PF07653">
    <property type="entry name" value="SH3_2"/>
    <property type="match status" value="1"/>
</dbReference>
<feature type="region of interest" description="Disordered" evidence="3">
    <location>
        <begin position="1368"/>
        <end position="1411"/>
    </location>
</feature>
<gene>
    <name evidence="5" type="ORF">Cfor_04457</name>
</gene>
<feature type="region of interest" description="Disordered" evidence="3">
    <location>
        <begin position="852"/>
        <end position="904"/>
    </location>
</feature>
<dbReference type="InterPro" id="IPR004012">
    <property type="entry name" value="Run_dom"/>
</dbReference>
<dbReference type="SMART" id="SM00593">
    <property type="entry name" value="RUN"/>
    <property type="match status" value="1"/>
</dbReference>
<comment type="caution">
    <text evidence="5">The sequence shown here is derived from an EMBL/GenBank/DDBJ whole genome shotgun (WGS) entry which is preliminary data.</text>
</comment>
<feature type="compositionally biased region" description="Acidic residues" evidence="3">
    <location>
        <begin position="998"/>
        <end position="1012"/>
    </location>
</feature>
<dbReference type="PANTHER" id="PTHR15591:SF13">
    <property type="entry name" value="RUN DOMAIN-CONTAINING PROTEIN"/>
    <property type="match status" value="1"/>
</dbReference>
<feature type="compositionally biased region" description="Polar residues" evidence="3">
    <location>
        <begin position="852"/>
        <end position="862"/>
    </location>
</feature>
<evidence type="ECO:0000259" key="4">
    <source>
        <dbReference type="PROSITE" id="PS50002"/>
    </source>
</evidence>
<dbReference type="EMBL" id="BLKM01000137">
    <property type="protein sequence ID" value="GFG29392.1"/>
    <property type="molecule type" value="Genomic_DNA"/>
</dbReference>
<accession>A0A6L2PDV9</accession>
<feature type="compositionally biased region" description="Polar residues" evidence="3">
    <location>
        <begin position="816"/>
        <end position="825"/>
    </location>
</feature>
<feature type="region of interest" description="Disordered" evidence="3">
    <location>
        <begin position="670"/>
        <end position="703"/>
    </location>
</feature>
<feature type="compositionally biased region" description="Low complexity" evidence="3">
    <location>
        <begin position="797"/>
        <end position="814"/>
    </location>
</feature>
<dbReference type="InterPro" id="IPR047343">
    <property type="entry name" value="RUSC1_2"/>
</dbReference>
<reference evidence="6" key="1">
    <citation type="submission" date="2020-01" db="EMBL/GenBank/DDBJ databases">
        <title>Draft genome sequence of the Termite Coptotermes fromosanus.</title>
        <authorList>
            <person name="Itakura S."/>
            <person name="Yosikawa Y."/>
            <person name="Umezawa K."/>
        </authorList>
    </citation>
    <scope>NUCLEOTIDE SEQUENCE [LARGE SCALE GENOMIC DNA]</scope>
</reference>
<feature type="region of interest" description="Disordered" evidence="3">
    <location>
        <begin position="476"/>
        <end position="498"/>
    </location>
</feature>
<organism evidence="5 6">
    <name type="scientific">Coptotermes formosanus</name>
    <name type="common">Formosan subterranean termite</name>
    <dbReference type="NCBI Taxonomy" id="36987"/>
    <lineage>
        <taxon>Eukaryota</taxon>
        <taxon>Metazoa</taxon>
        <taxon>Ecdysozoa</taxon>
        <taxon>Arthropoda</taxon>
        <taxon>Hexapoda</taxon>
        <taxon>Insecta</taxon>
        <taxon>Pterygota</taxon>
        <taxon>Neoptera</taxon>
        <taxon>Polyneoptera</taxon>
        <taxon>Dictyoptera</taxon>
        <taxon>Blattodea</taxon>
        <taxon>Blattoidea</taxon>
        <taxon>Termitoidae</taxon>
        <taxon>Rhinotermitidae</taxon>
        <taxon>Coptotermes</taxon>
    </lineage>
</organism>
<feature type="compositionally biased region" description="Low complexity" evidence="3">
    <location>
        <begin position="1564"/>
        <end position="1577"/>
    </location>
</feature>
<feature type="domain" description="SH3" evidence="4">
    <location>
        <begin position="1741"/>
        <end position="1800"/>
    </location>
</feature>
<dbReference type="PANTHER" id="PTHR15591">
    <property type="entry name" value="RUN AND SH3 DOMAIN CONTAINING"/>
    <property type="match status" value="1"/>
</dbReference>
<dbReference type="InterPro" id="IPR001452">
    <property type="entry name" value="SH3_domain"/>
</dbReference>
<dbReference type="OrthoDB" id="9884296at2759"/>
<feature type="compositionally biased region" description="Low complexity" evidence="3">
    <location>
        <begin position="1375"/>
        <end position="1391"/>
    </location>
</feature>
<feature type="region of interest" description="Disordered" evidence="3">
    <location>
        <begin position="1450"/>
        <end position="1647"/>
    </location>
</feature>
<dbReference type="FunCoup" id="A0A6L2PDV9">
    <property type="interactions" value="172"/>
</dbReference>
<evidence type="ECO:0000256" key="1">
    <source>
        <dbReference type="ARBA" id="ARBA00022443"/>
    </source>
</evidence>
<dbReference type="Proteomes" id="UP000502823">
    <property type="component" value="Unassembled WGS sequence"/>
</dbReference>
<evidence type="ECO:0000313" key="5">
    <source>
        <dbReference type="EMBL" id="GFG29392.1"/>
    </source>
</evidence>
<keyword evidence="1 2" id="KW-0728">SH3 domain</keyword>
<proteinExistence type="predicted"/>
<dbReference type="PROSITE" id="PS50002">
    <property type="entry name" value="SH3"/>
    <property type="match status" value="1"/>
</dbReference>
<dbReference type="GO" id="GO:0031410">
    <property type="term" value="C:cytoplasmic vesicle"/>
    <property type="evidence" value="ECO:0007669"/>
    <property type="project" value="TreeGrafter"/>
</dbReference>
<sequence>MVLCLIVVGFQSSGHQRGMTEEVCKVKTLGAHSSVSDCNSNHTSNVAATTDKNGETTSSYISNASSQDVDFIQDNSDYQWFLDYGYRDGSSTTQHSLHHHTSVLSSLATSYACDDLSYYDDMARNLDANLAEVDMEDFRTEDIHSILTTLPAMCCGELQSEREGEMFASVSGSMMAKFDFDSSLSPHTSSQGEDSAGSTDTMSICKSELLFSPVKECPLPSTNFSVDSLDCDLLTEHDIMLTCQANKDNYTIAFEGSMTLYSEDSDYHEAATTSGSNNWSSTRFAHATGGRGGGGSRPLDTSMACSDSVYTTWSKLKKRSSDIQLTRHPSGNNNTTCSDGVSMTSFQPVDATALKSQSMPNLSRQRRRCALVSVSSKLSSAMSSSMESEPRTRLAGVGGCVKLFDVQQQHHHHNSSSLHSAHSETNSSVDGASSCSGGVSRKQHNFSLVKLFMKQKSVSNEGMCYAMDQSYASECWPASNNSQSEGESDSYNQDSMRQRPHRTINNAAPATILNVARDLCGVEDPENSACGCLNDCRCELHDTQNACDNGNKTTADYGTENGNNCKTTLADDLDGATNNWIRADDTATDYSTYCFEDSLVEPRRNDDSYTHKQHELIEEEEEHGSDRSESVEQLKPVYVFYPNYTLPDLAFLREKWKDLDIAKIFLMPQKFSPPPSHEPDKMTSQRTATNSKKMASTGKPQRPFSCNDVEALRKKGFGHIRDWDSLTFLLPREYRQVLSEVPEIVHHLKGKNEDSLRPLFCVSPPLRSCSKVSRPMSCDCASFVTTAEGKPLPACSNAATNVSSSSSTATQPSSGYRGSSTILTDSSSNHNPSNYNPLFVYRYDSVSSESSLMMNQPKSAGASQPPAPPLPKRSISLPAGREESGPVQHIESYTHPSTPPRPPLPRGILRKSLESNNNNAVHYNCKAHKNSANSKRYSMFELGGMSEVRREVEDILVQNKRRSLQDVDFSEYAESPRKTMGRSKIAEDVRRKIPSEKDVDEMEDEEFDDEGVDAGTDSSLEEGHLDYQVRPPTPPIPRTPEVEQRYCFTKAKPEEQDIDKDKIVQLEDFLHMSGLSIVCSGESLGEWNEDDMMKLRQQVSIFLSSKQNGSISSHQVNNEHGDKPGRTPNNTPEHHGVCDSSCCGKATGAKKTVSFAEKVCIHVRETGTPTDAASDRALLYTPPNSPNVSTNLGTQRAYQCKLNPPLVDMPIREEAECSPDGYASPPAEGTRVAVVPSISIAQRPIPIDLSQKRGLMTKALSDLVLRLNGEDVLTEGLMKFNAFVFGLLNVRSLDAWAGYLRTRESVLRKHYAPDGLLLLANTAGAAVRALTDQLLASLQPLSLLPFKLDLLFEVRQLHHILPRVEEPTHHPNCTAASADSPPLPDLLDSSSCTHKPSAVEDKPRPRSCVDNTAQGASFSLVTDIASTVKRWSGIQLGSKLFQAFDRLATEDTEEEYSDSLENKPRGRRRQTSSSSNNSTSDDYGENMTRDESGSPAPLVVDKAAKMDETSSGGTEPEEKAASVTGEGKFRRLQMKWEMLSGKEASTNEKVSPGGPASPGQASDVTGGSTNTSVTNSSRSKIPRPVTSPVRASGIPVLSPQQSTRTKKTVVAPPTPTSSSQLRRPSNVSAKFKISPSGAKESSDGKDGVIKPQTGKAANVNIPPVVKRQPSAATRCSRVDQLHSEEQGHGPKGHAVRPSSLPYRPTNTVQGNKSGQAANKVEVLRRAASSSLNRQRHGGSQDGPRYVQTLCHRLPSDSGHLSFNEGERLRLILEVDEKWLLCCRGDQKGLVPRTAVNAGLVPRQAVIALQDNISRF</sequence>
<evidence type="ECO:0000313" key="6">
    <source>
        <dbReference type="Proteomes" id="UP000502823"/>
    </source>
</evidence>
<feature type="region of interest" description="Disordered" evidence="3">
    <location>
        <begin position="1106"/>
        <end position="1133"/>
    </location>
</feature>
<dbReference type="Gene3D" id="1.20.58.900">
    <property type="match status" value="1"/>
</dbReference>
<dbReference type="CDD" id="cd11810">
    <property type="entry name" value="SH3_RUSC1_like"/>
    <property type="match status" value="1"/>
</dbReference>
<protein>
    <recommendedName>
        <fullName evidence="4">SH3 domain-containing protein</fullName>
    </recommendedName>
</protein>
<feature type="compositionally biased region" description="Polar residues" evidence="3">
    <location>
        <begin position="478"/>
        <end position="495"/>
    </location>
</feature>
<feature type="region of interest" description="Disordered" evidence="3">
    <location>
        <begin position="411"/>
        <end position="439"/>
    </location>
</feature>
<feature type="region of interest" description="Disordered" evidence="3">
    <location>
        <begin position="992"/>
        <end position="1016"/>
    </location>
</feature>
<feature type="region of interest" description="Disordered" evidence="3">
    <location>
        <begin position="1680"/>
        <end position="1715"/>
    </location>
</feature>
<name>A0A6L2PDV9_COPFO</name>
<feature type="compositionally biased region" description="Polar residues" evidence="3">
    <location>
        <begin position="684"/>
        <end position="694"/>
    </location>
</feature>
<feature type="region of interest" description="Disordered" evidence="3">
    <location>
        <begin position="1021"/>
        <end position="1040"/>
    </location>
</feature>
<evidence type="ECO:0000256" key="3">
    <source>
        <dbReference type="SAM" id="MobiDB-lite"/>
    </source>
</evidence>